<accession>A0A223KY71</accession>
<dbReference type="InterPro" id="IPR025418">
    <property type="entry name" value="YrhC-like"/>
</dbReference>
<dbReference type="KEGG" id="bcoh:BC6307_15875"/>
<evidence type="ECO:0000256" key="1">
    <source>
        <dbReference type="SAM" id="Phobius"/>
    </source>
</evidence>
<gene>
    <name evidence="2" type="ORF">BC6307_15875</name>
</gene>
<dbReference type="Pfam" id="PF14143">
    <property type="entry name" value="YrhC"/>
    <property type="match status" value="1"/>
</dbReference>
<evidence type="ECO:0000313" key="3">
    <source>
        <dbReference type="Proteomes" id="UP000215224"/>
    </source>
</evidence>
<keyword evidence="1" id="KW-1133">Transmembrane helix</keyword>
<feature type="transmembrane region" description="Helical" evidence="1">
    <location>
        <begin position="7"/>
        <end position="28"/>
    </location>
</feature>
<evidence type="ECO:0000313" key="2">
    <source>
        <dbReference type="EMBL" id="AST94379.1"/>
    </source>
</evidence>
<keyword evidence="1" id="KW-0812">Transmembrane</keyword>
<dbReference type="Proteomes" id="UP000215224">
    <property type="component" value="Chromosome"/>
</dbReference>
<keyword evidence="3" id="KW-1185">Reference proteome</keyword>
<feature type="transmembrane region" description="Helical" evidence="1">
    <location>
        <begin position="34"/>
        <end position="53"/>
    </location>
</feature>
<reference evidence="2 3" key="1">
    <citation type="submission" date="2016-12" db="EMBL/GenBank/DDBJ databases">
        <title>The whole genome sequencing and assembly of Bacillus cohnii DSM 6307T strain.</title>
        <authorList>
            <person name="Lee Y.-J."/>
            <person name="Yi H."/>
            <person name="Bahn Y.-S."/>
            <person name="Kim J.F."/>
            <person name="Lee D.-W."/>
        </authorList>
    </citation>
    <scope>NUCLEOTIDE SEQUENCE [LARGE SCALE GENOMIC DNA]</scope>
    <source>
        <strain evidence="2 3">DSM 6307</strain>
    </source>
</reference>
<name>A0A223KY71_9BACI</name>
<proteinExistence type="predicted"/>
<protein>
    <submittedName>
        <fullName evidence="2">Uncharacterized protein</fullName>
    </submittedName>
</protein>
<dbReference type="EMBL" id="CP018866">
    <property type="protein sequence ID" value="AST94379.1"/>
    <property type="molecule type" value="Genomic_DNA"/>
</dbReference>
<dbReference type="AlphaFoldDB" id="A0A223KY71"/>
<keyword evidence="1" id="KW-0472">Membrane</keyword>
<sequence>MKDYQRYAMILMTVSVFLYIGVAFQHAGKEPLQIYLMMGTTSLFLALAIFFVFQTRKLKKLINEQQED</sequence>
<organism evidence="2 3">
    <name type="scientific">Sutcliffiella cohnii</name>
    <dbReference type="NCBI Taxonomy" id="33932"/>
    <lineage>
        <taxon>Bacteria</taxon>
        <taxon>Bacillati</taxon>
        <taxon>Bacillota</taxon>
        <taxon>Bacilli</taxon>
        <taxon>Bacillales</taxon>
        <taxon>Bacillaceae</taxon>
        <taxon>Sutcliffiella</taxon>
    </lineage>
</organism>